<organism evidence="1 2">
    <name type="scientific">Willisornis vidua</name>
    <name type="common">Xingu scale-backed antbird</name>
    <dbReference type="NCBI Taxonomy" id="1566151"/>
    <lineage>
        <taxon>Eukaryota</taxon>
        <taxon>Metazoa</taxon>
        <taxon>Chordata</taxon>
        <taxon>Craniata</taxon>
        <taxon>Vertebrata</taxon>
        <taxon>Euteleostomi</taxon>
        <taxon>Archelosauria</taxon>
        <taxon>Archosauria</taxon>
        <taxon>Dinosauria</taxon>
        <taxon>Saurischia</taxon>
        <taxon>Theropoda</taxon>
        <taxon>Coelurosauria</taxon>
        <taxon>Aves</taxon>
        <taxon>Neognathae</taxon>
        <taxon>Neoaves</taxon>
        <taxon>Telluraves</taxon>
        <taxon>Australaves</taxon>
        <taxon>Passeriformes</taxon>
        <taxon>Thamnophilidae</taxon>
        <taxon>Willisornis</taxon>
    </lineage>
</organism>
<comment type="caution">
    <text evidence="1">The sequence shown here is derived from an EMBL/GenBank/DDBJ whole genome shotgun (WGS) entry which is preliminary data.</text>
</comment>
<dbReference type="EMBL" id="WHWB01000136">
    <property type="protein sequence ID" value="KAJ7429000.1"/>
    <property type="molecule type" value="Genomic_DNA"/>
</dbReference>
<dbReference type="PANTHER" id="PTHR19446">
    <property type="entry name" value="REVERSE TRANSCRIPTASES"/>
    <property type="match status" value="1"/>
</dbReference>
<evidence type="ECO:0000313" key="1">
    <source>
        <dbReference type="EMBL" id="KAJ7429000.1"/>
    </source>
</evidence>
<reference evidence="1" key="1">
    <citation type="submission" date="2019-10" db="EMBL/GenBank/DDBJ databases">
        <authorList>
            <person name="Soares A.E.R."/>
            <person name="Aleixo A."/>
            <person name="Schneider P."/>
            <person name="Miyaki C.Y."/>
            <person name="Schneider M.P."/>
            <person name="Mello C."/>
            <person name="Vasconcelos A.T.R."/>
        </authorList>
    </citation>
    <scope>NUCLEOTIDE SEQUENCE</scope>
    <source>
        <tissue evidence="1">Muscle</tissue>
    </source>
</reference>
<name>A0ABQ9DWD6_9PASS</name>
<gene>
    <name evidence="1" type="ORF">WISP_00292</name>
</gene>
<keyword evidence="2" id="KW-1185">Reference proteome</keyword>
<proteinExistence type="predicted"/>
<evidence type="ECO:0000313" key="2">
    <source>
        <dbReference type="Proteomes" id="UP001145742"/>
    </source>
</evidence>
<dbReference type="Proteomes" id="UP001145742">
    <property type="component" value="Unassembled WGS sequence"/>
</dbReference>
<sequence>MGETLKAIQQVKTVKATGVDGTPPEIGKHGGQALHAKFHELVVCCCEQGKLPLDLSNAIIITLYKKKGEKSDCSNYRGITLHSIASKILARILLNRLVSTIAKELPSVLPPCNPKHSLD</sequence>
<protein>
    <recommendedName>
        <fullName evidence="3">Reverse transcriptase domain-containing protein</fullName>
    </recommendedName>
</protein>
<evidence type="ECO:0008006" key="3">
    <source>
        <dbReference type="Google" id="ProtNLM"/>
    </source>
</evidence>
<accession>A0ABQ9DWD6</accession>